<protein>
    <recommendedName>
        <fullName evidence="6">Dioxygenase</fullName>
        <ecNumber evidence="6">1.13.11.-</ecNumber>
    </recommendedName>
</protein>
<dbReference type="GO" id="GO:0046872">
    <property type="term" value="F:metal ion binding"/>
    <property type="evidence" value="ECO:0007669"/>
    <property type="project" value="UniProtKB-KW"/>
</dbReference>
<dbReference type="AlphaFoldDB" id="A0AAE3KJ14"/>
<keyword evidence="2 5" id="KW-0479">Metal-binding</keyword>
<proteinExistence type="inferred from homology"/>
<evidence type="ECO:0000256" key="5">
    <source>
        <dbReference type="PIRSR" id="PIRSR604294-1"/>
    </source>
</evidence>
<dbReference type="GO" id="GO:0016121">
    <property type="term" value="P:carotene catabolic process"/>
    <property type="evidence" value="ECO:0007669"/>
    <property type="project" value="TreeGrafter"/>
</dbReference>
<dbReference type="PANTHER" id="PTHR10543:SF89">
    <property type="entry name" value="CAROTENOID 9,10(9',10')-CLEAVAGE DIOXYGENASE 1"/>
    <property type="match status" value="1"/>
</dbReference>
<accession>A0AAE3KJ14</accession>
<feature type="binding site" evidence="5">
    <location>
        <position position="439"/>
    </location>
    <ligand>
        <name>Fe cation</name>
        <dbReference type="ChEBI" id="CHEBI:24875"/>
        <note>catalytic</note>
    </ligand>
</feature>
<name>A0AAE3KJ14_9PSEU</name>
<keyword evidence="3 6" id="KW-0560">Oxidoreductase</keyword>
<keyword evidence="4 5" id="KW-0408">Iron</keyword>
<keyword evidence="6 7" id="KW-0223">Dioxygenase</keyword>
<comment type="cofactor">
    <cofactor evidence="5 6">
        <name>Fe(2+)</name>
        <dbReference type="ChEBI" id="CHEBI:29033"/>
    </cofactor>
    <text evidence="5 6">Binds 1 Fe(2+) ion per subunit.</text>
</comment>
<reference evidence="7" key="1">
    <citation type="submission" date="2022-06" db="EMBL/GenBank/DDBJ databases">
        <title>Genomic Encyclopedia of Archaeal and Bacterial Type Strains, Phase II (KMG-II): from individual species to whole genera.</title>
        <authorList>
            <person name="Goeker M."/>
        </authorList>
    </citation>
    <scope>NUCLEOTIDE SEQUENCE</scope>
    <source>
        <strain evidence="7">DSM 43935</strain>
    </source>
</reference>
<gene>
    <name evidence="7" type="ORF">LX83_005969</name>
</gene>
<comment type="caution">
    <text evidence="7">The sequence shown here is derived from an EMBL/GenBank/DDBJ whole genome shotgun (WGS) entry which is preliminary data.</text>
</comment>
<dbReference type="EC" id="1.13.11.-" evidence="6"/>
<evidence type="ECO:0000256" key="2">
    <source>
        <dbReference type="ARBA" id="ARBA00022723"/>
    </source>
</evidence>
<dbReference type="GO" id="GO:0010436">
    <property type="term" value="F:carotenoid dioxygenase activity"/>
    <property type="evidence" value="ECO:0007669"/>
    <property type="project" value="TreeGrafter"/>
</dbReference>
<organism evidence="7 8">
    <name type="scientific">Goodfellowiella coeruleoviolacea</name>
    <dbReference type="NCBI Taxonomy" id="334858"/>
    <lineage>
        <taxon>Bacteria</taxon>
        <taxon>Bacillati</taxon>
        <taxon>Actinomycetota</taxon>
        <taxon>Actinomycetes</taxon>
        <taxon>Pseudonocardiales</taxon>
        <taxon>Pseudonocardiaceae</taxon>
        <taxon>Goodfellowiella</taxon>
    </lineage>
</organism>
<evidence type="ECO:0000256" key="4">
    <source>
        <dbReference type="ARBA" id="ARBA00023004"/>
    </source>
</evidence>
<dbReference type="Pfam" id="PF03055">
    <property type="entry name" value="RPE65"/>
    <property type="match status" value="1"/>
</dbReference>
<dbReference type="PANTHER" id="PTHR10543">
    <property type="entry name" value="BETA-CAROTENE DIOXYGENASE"/>
    <property type="match status" value="1"/>
</dbReference>
<dbReference type="Proteomes" id="UP001206128">
    <property type="component" value="Unassembled WGS sequence"/>
</dbReference>
<evidence type="ECO:0000256" key="1">
    <source>
        <dbReference type="ARBA" id="ARBA00006787"/>
    </source>
</evidence>
<dbReference type="InterPro" id="IPR004294">
    <property type="entry name" value="Carotenoid_Oase"/>
</dbReference>
<evidence type="ECO:0000313" key="7">
    <source>
        <dbReference type="EMBL" id="MCP2169085.1"/>
    </source>
</evidence>
<comment type="similarity">
    <text evidence="1 6">Belongs to the carotenoid oxygenase family.</text>
</comment>
<dbReference type="RefSeq" id="WP_253777543.1">
    <property type="nucleotide sequence ID" value="NZ_JAMTCK010000017.1"/>
</dbReference>
<dbReference type="EMBL" id="JAMTCK010000017">
    <property type="protein sequence ID" value="MCP2169085.1"/>
    <property type="molecule type" value="Genomic_DNA"/>
</dbReference>
<evidence type="ECO:0000256" key="3">
    <source>
        <dbReference type="ARBA" id="ARBA00023002"/>
    </source>
</evidence>
<evidence type="ECO:0000313" key="8">
    <source>
        <dbReference type="Proteomes" id="UP001206128"/>
    </source>
</evidence>
<keyword evidence="8" id="KW-1185">Reference proteome</keyword>
<evidence type="ECO:0000256" key="6">
    <source>
        <dbReference type="RuleBase" id="RU364048"/>
    </source>
</evidence>
<feature type="binding site" evidence="5">
    <location>
        <position position="196"/>
    </location>
    <ligand>
        <name>Fe cation</name>
        <dbReference type="ChEBI" id="CHEBI:24875"/>
        <note>catalytic</note>
    </ligand>
</feature>
<sequence length="449" mass="48908">MPTKPYLSGHYAPVPDETTATGLTVHGSLPPELSGRYFRNGHNPKPGNTPTHWFKGSGMIHGVRLHQGRAEWYRNRWVRTPALDGAPGHHPDGTADLTASVAGTHVIEHAGHILALQEANLPFEITRELDTVGPFDFNGKLTTAMTAHPKEDPVTGELHFFSYSPFPPHLVYYVATARGEIVRADVVDGAGPSLMHDFAITENHVVWLDLPVVFNPAETSGIPYRWSDDYRPRIGVMPRHGAAAVTWFEVAPGALLHVTNAHEDAAGRIVVDGPRYDRAAWATSWKWWVGAPGHPAHALVGSVHHRWVLDPTSGRVSEQTLDGLVTEFPTINDERTGRPNRYSYAVAFPGGGLDEYAVVKYDNQTGAQQLARTGPARLAGEAVFVPSAGATREDDGYLLTIVSDLAADASQLLVLDAEDIRRDPVAVVELPRRVPAGIHGSWIPDTDQS</sequence>
<feature type="binding site" evidence="5">
    <location>
        <position position="148"/>
    </location>
    <ligand>
        <name>Fe cation</name>
        <dbReference type="ChEBI" id="CHEBI:24875"/>
        <note>catalytic</note>
    </ligand>
</feature>
<feature type="binding site" evidence="5">
    <location>
        <position position="257"/>
    </location>
    <ligand>
        <name>Fe cation</name>
        <dbReference type="ChEBI" id="CHEBI:24875"/>
        <note>catalytic</note>
    </ligand>
</feature>